<sequence>MARGTAQPGHDATSSSPTLPPHTDSRPPVPSCAGVSTPHLPGTSTFTVRSLTLTTALTLTLTPLPSFPPCYHYPHSHHYPYFLAVTTAPL</sequence>
<feature type="region of interest" description="Disordered" evidence="1">
    <location>
        <begin position="1"/>
        <end position="43"/>
    </location>
</feature>
<comment type="caution">
    <text evidence="2">The sequence shown here is derived from an EMBL/GenBank/DDBJ whole genome shotgun (WGS) entry which is preliminary data.</text>
</comment>
<name>A0AAE1QD56_9EUCA</name>
<dbReference type="Proteomes" id="UP001292094">
    <property type="component" value="Unassembled WGS sequence"/>
</dbReference>
<reference evidence="2" key="1">
    <citation type="submission" date="2023-11" db="EMBL/GenBank/DDBJ databases">
        <title>Genome assemblies of two species of porcelain crab, Petrolisthes cinctipes and Petrolisthes manimaculis (Anomura: Porcellanidae).</title>
        <authorList>
            <person name="Angst P."/>
        </authorList>
    </citation>
    <scope>NUCLEOTIDE SEQUENCE</scope>
    <source>
        <strain evidence="2">PB745_02</strain>
        <tissue evidence="2">Gill</tissue>
    </source>
</reference>
<dbReference type="AlphaFoldDB" id="A0AAE1QD56"/>
<protein>
    <submittedName>
        <fullName evidence="2">Uncharacterized protein</fullName>
    </submittedName>
</protein>
<evidence type="ECO:0000256" key="1">
    <source>
        <dbReference type="SAM" id="MobiDB-lite"/>
    </source>
</evidence>
<evidence type="ECO:0000313" key="2">
    <source>
        <dbReference type="EMBL" id="KAK4324040.1"/>
    </source>
</evidence>
<dbReference type="EMBL" id="JAWZYT010000388">
    <property type="protein sequence ID" value="KAK4324040.1"/>
    <property type="molecule type" value="Genomic_DNA"/>
</dbReference>
<accession>A0AAE1QD56</accession>
<organism evidence="2 3">
    <name type="scientific">Petrolisthes manimaculis</name>
    <dbReference type="NCBI Taxonomy" id="1843537"/>
    <lineage>
        <taxon>Eukaryota</taxon>
        <taxon>Metazoa</taxon>
        <taxon>Ecdysozoa</taxon>
        <taxon>Arthropoda</taxon>
        <taxon>Crustacea</taxon>
        <taxon>Multicrustacea</taxon>
        <taxon>Malacostraca</taxon>
        <taxon>Eumalacostraca</taxon>
        <taxon>Eucarida</taxon>
        <taxon>Decapoda</taxon>
        <taxon>Pleocyemata</taxon>
        <taxon>Anomura</taxon>
        <taxon>Galatheoidea</taxon>
        <taxon>Porcellanidae</taxon>
        <taxon>Petrolisthes</taxon>
    </lineage>
</organism>
<evidence type="ECO:0000313" key="3">
    <source>
        <dbReference type="Proteomes" id="UP001292094"/>
    </source>
</evidence>
<keyword evidence="3" id="KW-1185">Reference proteome</keyword>
<gene>
    <name evidence="2" type="ORF">Pmani_005313</name>
</gene>
<proteinExistence type="predicted"/>